<gene>
    <name evidence="2" type="ORF">UFOVP7_7</name>
</gene>
<reference evidence="2" key="1">
    <citation type="submission" date="2020-04" db="EMBL/GenBank/DDBJ databases">
        <authorList>
            <person name="Chiriac C."/>
            <person name="Salcher M."/>
            <person name="Ghai R."/>
            <person name="Kavagutti S V."/>
        </authorList>
    </citation>
    <scope>NUCLEOTIDE SEQUENCE</scope>
</reference>
<name>A0A6J5KLB6_9CAUD</name>
<organism evidence="2">
    <name type="scientific">uncultured Caudovirales phage</name>
    <dbReference type="NCBI Taxonomy" id="2100421"/>
    <lineage>
        <taxon>Viruses</taxon>
        <taxon>Duplodnaviria</taxon>
        <taxon>Heunggongvirae</taxon>
        <taxon>Uroviricota</taxon>
        <taxon>Caudoviricetes</taxon>
        <taxon>Peduoviridae</taxon>
        <taxon>Maltschvirus</taxon>
        <taxon>Maltschvirus maltsch</taxon>
    </lineage>
</organism>
<accession>A0A6J5KLB6</accession>
<dbReference type="Gene3D" id="1.10.10.60">
    <property type="entry name" value="Homeodomain-like"/>
    <property type="match status" value="1"/>
</dbReference>
<dbReference type="InterPro" id="IPR048683">
    <property type="entry name" value="Sf6_terminase"/>
</dbReference>
<evidence type="ECO:0000313" key="2">
    <source>
        <dbReference type="EMBL" id="CAB4121009.1"/>
    </source>
</evidence>
<proteinExistence type="predicted"/>
<dbReference type="EMBL" id="LR796141">
    <property type="protein sequence ID" value="CAB4121009.1"/>
    <property type="molecule type" value="Genomic_DNA"/>
</dbReference>
<dbReference type="Pfam" id="PF20901">
    <property type="entry name" value="Sf6_terminase"/>
    <property type="match status" value="1"/>
</dbReference>
<feature type="region of interest" description="Disordered" evidence="1">
    <location>
        <begin position="145"/>
        <end position="171"/>
    </location>
</feature>
<evidence type="ECO:0000256" key="1">
    <source>
        <dbReference type="SAM" id="MobiDB-lite"/>
    </source>
</evidence>
<feature type="compositionally biased region" description="Polar residues" evidence="1">
    <location>
        <begin position="146"/>
        <end position="161"/>
    </location>
</feature>
<protein>
    <submittedName>
        <fullName evidence="2">Uncharacterized protein</fullName>
    </submittedName>
</protein>
<sequence>MSQIIYPPDIQTDEAKILDLLANGQTLAKSCESVGLSTGQFMQRLPSRTSLAHAFICARDAGAEVLADSLLGLTDTEADVNRARLKSDNIKWILSRRHAAKFGDRIDVNVNATVDLTSAISEARNRLRPVRDQDADIIDVTPIESGLSSSALPDTQSNNEPPSAPMPDIFG</sequence>